<dbReference type="Proteomes" id="UP001238601">
    <property type="component" value="Unassembled WGS sequence"/>
</dbReference>
<dbReference type="AlphaFoldDB" id="A0A6I4UGH2"/>
<dbReference type="GeneID" id="93687635"/>
<dbReference type="EMBL" id="JAUSWK010000005">
    <property type="protein sequence ID" value="MDQ0567267.1"/>
    <property type="molecule type" value="Genomic_DNA"/>
</dbReference>
<name>A0A6I4UGH2_9SPHN</name>
<evidence type="ECO:0000313" key="5">
    <source>
        <dbReference type="Proteomes" id="UP001238601"/>
    </source>
</evidence>
<dbReference type="RefSeq" id="WP_160767613.1">
    <property type="nucleotide sequence ID" value="NZ_JAUSWK010000005.1"/>
</dbReference>
<organism evidence="3 4">
    <name type="scientific">Qipengyuania citrea</name>
    <dbReference type="NCBI Taxonomy" id="225971"/>
    <lineage>
        <taxon>Bacteria</taxon>
        <taxon>Pseudomonadati</taxon>
        <taxon>Pseudomonadota</taxon>
        <taxon>Alphaproteobacteria</taxon>
        <taxon>Sphingomonadales</taxon>
        <taxon>Erythrobacteraceae</taxon>
        <taxon>Qipengyuania</taxon>
    </lineage>
</organism>
<gene>
    <name evidence="3" type="ORF">GRI55_14440</name>
    <name evidence="2" type="ORF">QOZ97_002822</name>
</gene>
<dbReference type="InterPro" id="IPR011979">
    <property type="entry name" value="Antitox_Xre"/>
</dbReference>
<dbReference type="EMBL" id="WTYG01000011">
    <property type="protein sequence ID" value="MXP36944.1"/>
    <property type="molecule type" value="Genomic_DNA"/>
</dbReference>
<dbReference type="InterPro" id="IPR024467">
    <property type="entry name" value="Xre/MbcA/ParS-like_toxin-bd"/>
</dbReference>
<reference evidence="3 4" key="1">
    <citation type="submission" date="2019-12" db="EMBL/GenBank/DDBJ databases">
        <title>Genomic-based taxomic classification of the family Erythrobacteraceae.</title>
        <authorList>
            <person name="Xu L."/>
        </authorList>
    </citation>
    <scope>NUCLEOTIDE SEQUENCE [LARGE SCALE GENOMIC DNA]</scope>
    <source>
        <strain evidence="3 4">CGMCC 1.8703</strain>
    </source>
</reference>
<sequence length="149" mass="15655">MAEFDRGSGSQPARVAALLGFDDAGDIDDVALADRVASGLLPKAASGLIEVLGKAIVVGGIIPEATYRRNQKSRKALSREMSERLYEVGRVVEAAKRSYGGDIDAARRFLSRPHPLLDGRPPLALAQASSAGADAVVNLLRRADAGFAV</sequence>
<evidence type="ECO:0000259" key="1">
    <source>
        <dbReference type="Pfam" id="PF09722"/>
    </source>
</evidence>
<evidence type="ECO:0000313" key="4">
    <source>
        <dbReference type="Proteomes" id="UP000439914"/>
    </source>
</evidence>
<evidence type="ECO:0000313" key="2">
    <source>
        <dbReference type="EMBL" id="MDQ0567267.1"/>
    </source>
</evidence>
<feature type="domain" description="Antitoxin Xre/MbcA/ParS-like toxin-binding" evidence="1">
    <location>
        <begin position="101"/>
        <end position="146"/>
    </location>
</feature>
<keyword evidence="5" id="KW-1185">Reference proteome</keyword>
<dbReference type="NCBIfam" id="TIGR02293">
    <property type="entry name" value="TAS_TIGR02293"/>
    <property type="match status" value="1"/>
</dbReference>
<dbReference type="Proteomes" id="UP000439914">
    <property type="component" value="Unassembled WGS sequence"/>
</dbReference>
<comment type="caution">
    <text evidence="3">The sequence shown here is derived from an EMBL/GenBank/DDBJ whole genome shotgun (WGS) entry which is preliminary data.</text>
</comment>
<protein>
    <submittedName>
        <fullName evidence="3">DUF2384 domain-containing protein</fullName>
    </submittedName>
    <submittedName>
        <fullName evidence="2">Toxin-antitoxin system antitoxin component (TIGR02293 family)</fullName>
    </submittedName>
</protein>
<dbReference type="Pfam" id="PF09722">
    <property type="entry name" value="Xre_MbcA_ParS_C"/>
    <property type="match status" value="1"/>
</dbReference>
<proteinExistence type="predicted"/>
<accession>A0A6I4UGH2</accession>
<evidence type="ECO:0000313" key="3">
    <source>
        <dbReference type="EMBL" id="MXP36944.1"/>
    </source>
</evidence>
<reference evidence="2 5" key="2">
    <citation type="submission" date="2023-07" db="EMBL/GenBank/DDBJ databases">
        <title>Genomic Encyclopedia of Type Strains, Phase IV (KMG-IV): sequencing the most valuable type-strain genomes for metagenomic binning, comparative biology and taxonomic classification.</title>
        <authorList>
            <person name="Goeker M."/>
        </authorList>
    </citation>
    <scope>NUCLEOTIDE SEQUENCE [LARGE SCALE GENOMIC DNA]</scope>
    <source>
        <strain evidence="2 5">DSM 14432</strain>
    </source>
</reference>